<evidence type="ECO:0000313" key="1">
    <source>
        <dbReference type="EMBL" id="CAB4816541.1"/>
    </source>
</evidence>
<dbReference type="EMBL" id="CAFBQM010000081">
    <property type="protein sequence ID" value="CAB5062937.1"/>
    <property type="molecule type" value="Genomic_DNA"/>
</dbReference>
<dbReference type="AlphaFoldDB" id="A0A6J6Z3Z9"/>
<reference evidence="1" key="1">
    <citation type="submission" date="2020-05" db="EMBL/GenBank/DDBJ databases">
        <authorList>
            <person name="Chiriac C."/>
            <person name="Salcher M."/>
            <person name="Ghai R."/>
            <person name="Kavagutti S V."/>
        </authorList>
    </citation>
    <scope>NUCLEOTIDE SEQUENCE</scope>
</reference>
<organism evidence="1">
    <name type="scientific">freshwater metagenome</name>
    <dbReference type="NCBI Taxonomy" id="449393"/>
    <lineage>
        <taxon>unclassified sequences</taxon>
        <taxon>metagenomes</taxon>
        <taxon>ecological metagenomes</taxon>
    </lineage>
</organism>
<accession>A0A6J6Z3Z9</accession>
<evidence type="ECO:0000313" key="2">
    <source>
        <dbReference type="EMBL" id="CAB5062937.1"/>
    </source>
</evidence>
<sequence length="137" mass="16044">MEIVGWNSFPEECAVEIDFDDAPLWMRLTAHTIFFERFVYPRAVKMGLGTLWIESGSIIESELLIRNGWKIRSNESKTDLEKFLEGSLSFLSANESKRIHKPLAVTKWGRKKAWQRYVHKHNGTFAFYQQKTLPEVH</sequence>
<gene>
    <name evidence="1" type="ORF">UFOPK3078_01387</name>
    <name evidence="2" type="ORF">UFOPK4337_01215</name>
</gene>
<dbReference type="EMBL" id="CAFAAU010000070">
    <property type="protein sequence ID" value="CAB4816541.1"/>
    <property type="molecule type" value="Genomic_DNA"/>
</dbReference>
<protein>
    <submittedName>
        <fullName evidence="1">Unannotated protein</fullName>
    </submittedName>
</protein>
<proteinExistence type="predicted"/>
<name>A0A6J6Z3Z9_9ZZZZ</name>